<keyword evidence="3" id="KW-0378">Hydrolase</keyword>
<dbReference type="InParanoid" id="A0A6L2Q5C8"/>
<comment type="caution">
    <text evidence="8">The sequence shown here is derived from an EMBL/GenBank/DDBJ whole genome shotgun (WGS) entry which is preliminary data.</text>
</comment>
<dbReference type="Proteomes" id="UP000502823">
    <property type="component" value="Unassembled WGS sequence"/>
</dbReference>
<protein>
    <recommendedName>
        <fullName evidence="5">Actin maturation protease</fullName>
    </recommendedName>
    <alternativeName>
        <fullName evidence="6">Actin aminopeptidase ACTMAP</fullName>
    </alternativeName>
</protein>
<comment type="catalytic activity">
    <reaction evidence="7">
        <text>N-terminal N(alpha)-acetyl-L-cysteinyl-L-aspartyl-[protein] + H2O = N-terminal L-aspartyl-[protein] + N-acetyl-L-cysteine</text>
        <dbReference type="Rhea" id="RHEA:74579"/>
        <dbReference type="Rhea" id="RHEA-COMP:12669"/>
        <dbReference type="Rhea" id="RHEA-COMP:18395"/>
        <dbReference type="ChEBI" id="CHEBI:15377"/>
        <dbReference type="ChEBI" id="CHEBI:64720"/>
        <dbReference type="ChEBI" id="CHEBI:78236"/>
        <dbReference type="ChEBI" id="CHEBI:193599"/>
    </reaction>
    <physiologicalReaction direction="left-to-right" evidence="7">
        <dbReference type="Rhea" id="RHEA:74580"/>
    </physiologicalReaction>
</comment>
<evidence type="ECO:0000313" key="9">
    <source>
        <dbReference type="Proteomes" id="UP000502823"/>
    </source>
</evidence>
<dbReference type="AlphaFoldDB" id="A0A6L2Q5C8"/>
<keyword evidence="1" id="KW-0031">Aminopeptidase</keyword>
<reference evidence="9" key="1">
    <citation type="submission" date="2020-01" db="EMBL/GenBank/DDBJ databases">
        <title>Draft genome sequence of the Termite Coptotermes fromosanus.</title>
        <authorList>
            <person name="Itakura S."/>
            <person name="Yosikawa Y."/>
            <person name="Umezawa K."/>
        </authorList>
    </citation>
    <scope>NUCLEOTIDE SEQUENCE [LARGE SCALE GENOMIC DNA]</scope>
</reference>
<evidence type="ECO:0000256" key="1">
    <source>
        <dbReference type="ARBA" id="ARBA00022438"/>
    </source>
</evidence>
<evidence type="ECO:0000256" key="6">
    <source>
        <dbReference type="ARBA" id="ARBA00034908"/>
    </source>
</evidence>
<organism evidence="8 9">
    <name type="scientific">Coptotermes formosanus</name>
    <name type="common">Formosan subterranean termite</name>
    <dbReference type="NCBI Taxonomy" id="36987"/>
    <lineage>
        <taxon>Eukaryota</taxon>
        <taxon>Metazoa</taxon>
        <taxon>Ecdysozoa</taxon>
        <taxon>Arthropoda</taxon>
        <taxon>Hexapoda</taxon>
        <taxon>Insecta</taxon>
        <taxon>Pterygota</taxon>
        <taxon>Neoptera</taxon>
        <taxon>Polyneoptera</taxon>
        <taxon>Dictyoptera</taxon>
        <taxon>Blattodea</taxon>
        <taxon>Blattoidea</taxon>
        <taxon>Termitoidae</taxon>
        <taxon>Rhinotermitidae</taxon>
        <taxon>Coptotermes</taxon>
    </lineage>
</organism>
<gene>
    <name evidence="8" type="ORF">Cfor_09352</name>
</gene>
<evidence type="ECO:0000313" key="8">
    <source>
        <dbReference type="EMBL" id="GFG40101.1"/>
    </source>
</evidence>
<keyword evidence="2" id="KW-0645">Protease</keyword>
<dbReference type="GO" id="GO:0006508">
    <property type="term" value="P:proteolysis"/>
    <property type="evidence" value="ECO:0007669"/>
    <property type="project" value="UniProtKB-KW"/>
</dbReference>
<dbReference type="FunCoup" id="A0A6L2Q5C8">
    <property type="interactions" value="19"/>
</dbReference>
<name>A0A6L2Q5C8_COPFO</name>
<dbReference type="EMBL" id="BLKM01001521">
    <property type="protein sequence ID" value="GFG40101.1"/>
    <property type="molecule type" value="Genomic_DNA"/>
</dbReference>
<evidence type="ECO:0000256" key="5">
    <source>
        <dbReference type="ARBA" id="ARBA00034848"/>
    </source>
</evidence>
<sequence>MSSDRDAVFYPPPPPPPPPVLPLLFNDLPQFSSTCTLIPLHTNCTVVNVLPCTCRRNPEQELLDTRNRLWQYEGTPDPPHVSYYRYIEPVLQDGPKCGLVALSMASSCTSHPLSVEELFQEARAHGFTNHGEMFSVDDMATLAQEMFRHSCREVEVLPGGLGQDKDYVIKQLTRGSILLIPYPLNIEGIVEVLMCSEGGYSYDADANHSPCCRRGHKAHWAVVSGVILSATAQRTCHLLARQGKSRHLAVWPYDDLQRSNENLVELDPGRASDGRVYVLPPGGVAAGLGGRAILLHGLGVDQCDMAGCL</sequence>
<dbReference type="PANTHER" id="PTHR28631">
    <property type="entry name" value="UPF0692 PROTEIN C19ORF54"/>
    <property type="match status" value="1"/>
</dbReference>
<accession>A0A6L2Q5C8</accession>
<evidence type="ECO:0000256" key="4">
    <source>
        <dbReference type="ARBA" id="ARBA00034725"/>
    </source>
</evidence>
<proteinExistence type="inferred from homology"/>
<evidence type="ECO:0000256" key="2">
    <source>
        <dbReference type="ARBA" id="ARBA00022670"/>
    </source>
</evidence>
<dbReference type="Pfam" id="PF21646">
    <property type="entry name" value="ACTMAP-like_C"/>
    <property type="match status" value="2"/>
</dbReference>
<dbReference type="OrthoDB" id="198816at2759"/>
<dbReference type="PANTHER" id="PTHR28631:SF1">
    <property type="entry name" value="ACTIN MATURATION PROTEASE"/>
    <property type="match status" value="1"/>
</dbReference>
<dbReference type="GO" id="GO:0004177">
    <property type="term" value="F:aminopeptidase activity"/>
    <property type="evidence" value="ECO:0007669"/>
    <property type="project" value="UniProtKB-KW"/>
</dbReference>
<evidence type="ECO:0000256" key="7">
    <source>
        <dbReference type="ARBA" id="ARBA00049041"/>
    </source>
</evidence>
<dbReference type="InterPro" id="IPR040043">
    <property type="entry name" value="ACTMAP"/>
</dbReference>
<keyword evidence="9" id="KW-1185">Reference proteome</keyword>
<evidence type="ECO:0000256" key="3">
    <source>
        <dbReference type="ARBA" id="ARBA00022801"/>
    </source>
</evidence>
<comment type="similarity">
    <text evidence="4">Belongs to the ACTMAP family.</text>
</comment>